<dbReference type="Proteomes" id="UP000708208">
    <property type="component" value="Unassembled WGS sequence"/>
</dbReference>
<feature type="chain" id="PRO_5035219974" evidence="4">
    <location>
        <begin position="18"/>
        <end position="395"/>
    </location>
</feature>
<protein>
    <submittedName>
        <fullName evidence="5">Uncharacterized protein</fullName>
    </submittedName>
</protein>
<dbReference type="InterPro" id="IPR001611">
    <property type="entry name" value="Leu-rich_rpt"/>
</dbReference>
<sequence>MYPQLLIGLLVLGGARGLRQTRALLEDDLYQEDSNLEVSQVPTSRKIPKGGQNSDAETDCPIEFDRKCTCTWENSRLYPNLHETRNLVVNCSNAGITNASFLEFLPTKTAKLIFTGNNVPVLEPNLFGKRDYPYLAYIDLSNNHIKEIKGKAFHHVSTVTVLRLNDNEISNESIHDHIRVFSNFFNLRALFLNDAFNDEIWSLSDLGGIFEESNLTRLEKLHLESNEIGIIRDPKLFCDLISLRELYLRNNHLPDLNIDVDCLPNLSYIDLANNYIRKIPPHYALFGLLNRVNSKGEDLRLDLSKNPFHCDCELQPFIDWVRNTTYHSPDRIHHREKLLCESGLPESNTGLLIEKLLHEVFSPYCKLQFMGSSTLPLTSRKSKQKLPTFDMQAPI</sequence>
<accession>A0A8J2KTI7</accession>
<keyword evidence="6" id="KW-1185">Reference proteome</keyword>
<comment type="caution">
    <text evidence="5">The sequence shown here is derived from an EMBL/GenBank/DDBJ whole genome shotgun (WGS) entry which is preliminary data.</text>
</comment>
<dbReference type="Pfam" id="PF12799">
    <property type="entry name" value="LRR_4"/>
    <property type="match status" value="1"/>
</dbReference>
<evidence type="ECO:0000256" key="1">
    <source>
        <dbReference type="ARBA" id="ARBA00022614"/>
    </source>
</evidence>
<dbReference type="GO" id="GO:0016020">
    <property type="term" value="C:membrane"/>
    <property type="evidence" value="ECO:0007669"/>
    <property type="project" value="TreeGrafter"/>
</dbReference>
<keyword evidence="2 4" id="KW-0732">Signal</keyword>
<name>A0A8J2KTI7_9HEXA</name>
<dbReference type="AlphaFoldDB" id="A0A8J2KTI7"/>
<proteinExistence type="predicted"/>
<dbReference type="OrthoDB" id="8861968at2759"/>
<organism evidence="5 6">
    <name type="scientific">Allacma fusca</name>
    <dbReference type="NCBI Taxonomy" id="39272"/>
    <lineage>
        <taxon>Eukaryota</taxon>
        <taxon>Metazoa</taxon>
        <taxon>Ecdysozoa</taxon>
        <taxon>Arthropoda</taxon>
        <taxon>Hexapoda</taxon>
        <taxon>Collembola</taxon>
        <taxon>Symphypleona</taxon>
        <taxon>Sminthuridae</taxon>
        <taxon>Allacma</taxon>
    </lineage>
</organism>
<dbReference type="PROSITE" id="PS51450">
    <property type="entry name" value="LRR"/>
    <property type="match status" value="3"/>
</dbReference>
<dbReference type="EMBL" id="CAJVCH010206102">
    <property type="protein sequence ID" value="CAG7731111.1"/>
    <property type="molecule type" value="Genomic_DNA"/>
</dbReference>
<evidence type="ECO:0000256" key="2">
    <source>
        <dbReference type="ARBA" id="ARBA00022729"/>
    </source>
</evidence>
<evidence type="ECO:0000256" key="3">
    <source>
        <dbReference type="ARBA" id="ARBA00022737"/>
    </source>
</evidence>
<dbReference type="SMART" id="SM00369">
    <property type="entry name" value="LRR_TYP"/>
    <property type="match status" value="4"/>
</dbReference>
<dbReference type="PANTHER" id="PTHR24364">
    <property type="entry name" value="LP06937P"/>
    <property type="match status" value="1"/>
</dbReference>
<evidence type="ECO:0000256" key="4">
    <source>
        <dbReference type="SAM" id="SignalP"/>
    </source>
</evidence>
<keyword evidence="3" id="KW-0677">Repeat</keyword>
<reference evidence="5" key="1">
    <citation type="submission" date="2021-06" db="EMBL/GenBank/DDBJ databases">
        <authorList>
            <person name="Hodson N. C."/>
            <person name="Mongue J. A."/>
            <person name="Jaron S. K."/>
        </authorList>
    </citation>
    <scope>NUCLEOTIDE SEQUENCE</scope>
</reference>
<dbReference type="InterPro" id="IPR052286">
    <property type="entry name" value="Wnt_signaling_inhibitor"/>
</dbReference>
<evidence type="ECO:0000313" key="5">
    <source>
        <dbReference type="EMBL" id="CAG7731111.1"/>
    </source>
</evidence>
<gene>
    <name evidence="5" type="ORF">AFUS01_LOCUS19718</name>
</gene>
<keyword evidence="1" id="KW-0433">Leucine-rich repeat</keyword>
<feature type="signal peptide" evidence="4">
    <location>
        <begin position="1"/>
        <end position="17"/>
    </location>
</feature>
<evidence type="ECO:0000313" key="6">
    <source>
        <dbReference type="Proteomes" id="UP000708208"/>
    </source>
</evidence>
<dbReference type="InterPro" id="IPR025875">
    <property type="entry name" value="Leu-rich_rpt_4"/>
</dbReference>
<dbReference type="InterPro" id="IPR003591">
    <property type="entry name" value="Leu-rich_rpt_typical-subtyp"/>
</dbReference>
<dbReference type="PANTHER" id="PTHR24364:SF18">
    <property type="entry name" value="LP06937P"/>
    <property type="match status" value="1"/>
</dbReference>